<keyword evidence="10" id="KW-1185">Reference proteome</keyword>
<organism evidence="9 10">
    <name type="scientific">Ecytonucleospora hepatopenaei</name>
    <dbReference type="NCBI Taxonomy" id="646526"/>
    <lineage>
        <taxon>Eukaryota</taxon>
        <taxon>Fungi</taxon>
        <taxon>Fungi incertae sedis</taxon>
        <taxon>Microsporidia</taxon>
        <taxon>Enterocytozoonidae</taxon>
        <taxon>Ecytonucleospora</taxon>
    </lineage>
</organism>
<evidence type="ECO:0000259" key="8">
    <source>
        <dbReference type="Pfam" id="PF01435"/>
    </source>
</evidence>
<dbReference type="GO" id="GO:0046872">
    <property type="term" value="F:metal ion binding"/>
    <property type="evidence" value="ECO:0007669"/>
    <property type="project" value="UniProtKB-KW"/>
</dbReference>
<keyword evidence="2" id="KW-0479">Metal-binding</keyword>
<evidence type="ECO:0000256" key="6">
    <source>
        <dbReference type="RuleBase" id="RU003983"/>
    </source>
</evidence>
<dbReference type="VEuPathDB" id="MicrosporidiaDB:EHP00_1099"/>
<evidence type="ECO:0000256" key="2">
    <source>
        <dbReference type="ARBA" id="ARBA00022723"/>
    </source>
</evidence>
<dbReference type="OrthoDB" id="360839at2759"/>
<keyword evidence="7" id="KW-0472">Membrane</keyword>
<comment type="similarity">
    <text evidence="6">Belongs to the peptidase M48 family.</text>
</comment>
<evidence type="ECO:0000256" key="3">
    <source>
        <dbReference type="ARBA" id="ARBA00022801"/>
    </source>
</evidence>
<gene>
    <name evidence="9" type="ORF">EHP00_1099</name>
</gene>
<comment type="caution">
    <text evidence="9">The sequence shown here is derived from an EMBL/GenBank/DDBJ whole genome shotgun (WGS) entry which is preliminary data.</text>
</comment>
<keyword evidence="4 6" id="KW-0862">Zinc</keyword>
<evidence type="ECO:0000256" key="4">
    <source>
        <dbReference type="ARBA" id="ARBA00022833"/>
    </source>
</evidence>
<evidence type="ECO:0000313" key="10">
    <source>
        <dbReference type="Proteomes" id="UP000192758"/>
    </source>
</evidence>
<feature type="transmembrane region" description="Helical" evidence="7">
    <location>
        <begin position="265"/>
        <end position="283"/>
    </location>
</feature>
<dbReference type="EMBL" id="MNPJ01000026">
    <property type="protein sequence ID" value="OQS53671.1"/>
    <property type="molecule type" value="Genomic_DNA"/>
</dbReference>
<keyword evidence="3 6" id="KW-0378">Hydrolase</keyword>
<protein>
    <recommendedName>
        <fullName evidence="8">Peptidase M48 domain-containing protein</fullName>
    </recommendedName>
</protein>
<feature type="transmembrane region" description="Helical" evidence="7">
    <location>
        <begin position="127"/>
        <end position="149"/>
    </location>
</feature>
<dbReference type="Proteomes" id="UP000192758">
    <property type="component" value="Unassembled WGS sequence"/>
</dbReference>
<reference evidence="9 10" key="1">
    <citation type="journal article" date="2017" name="Environ. Microbiol.">
        <title>Decay of the glycolytic pathway and adaptation to intranuclear parasitism within Enterocytozoonidae microsporidia.</title>
        <authorList>
            <person name="Wiredu Boakye D."/>
            <person name="Jaroenlak P."/>
            <person name="Prachumwat A."/>
            <person name="Williams T.A."/>
            <person name="Bateman K.S."/>
            <person name="Itsathitphaisarn O."/>
            <person name="Sritunyalucksana K."/>
            <person name="Paszkiewicz K.H."/>
            <person name="Moore K.A."/>
            <person name="Stentiford G.D."/>
            <person name="Williams B.A."/>
        </authorList>
    </citation>
    <scope>NUCLEOTIDE SEQUENCE [LARGE SCALE GENOMIC DNA]</scope>
    <source>
        <strain evidence="9 10">TH1</strain>
    </source>
</reference>
<keyword evidence="7" id="KW-0812">Transmembrane</keyword>
<dbReference type="Pfam" id="PF01435">
    <property type="entry name" value="Peptidase_M48"/>
    <property type="match status" value="1"/>
</dbReference>
<evidence type="ECO:0000256" key="1">
    <source>
        <dbReference type="ARBA" id="ARBA00022670"/>
    </source>
</evidence>
<comment type="cofactor">
    <cofactor evidence="6">
        <name>Zn(2+)</name>
        <dbReference type="ChEBI" id="CHEBI:29105"/>
    </cofactor>
    <text evidence="6">Binds 1 zinc ion per subunit.</text>
</comment>
<keyword evidence="1 6" id="KW-0645">Protease</keyword>
<proteinExistence type="inferred from homology"/>
<sequence>MFYVDLNQEKMSYYDGYQIQNLIVNTNGFRESQFIALKNKLTRLFIEMFTWMIFTLLLLLFMNSKAQKSMINFCDRRINILGNGGMNCKRMEVNFIVVFLTILLFTAYGNAFMRLFGKEFDTYVSEFVFYLLTFMVVLPFLIALLYNLFNLFGEKLIYAFFITFYIKATAEFFTQEDVDRKEFSKVNISEYSKEVQNYLKERHLQDKVFQEKIKADSINAALVGWGKHEHIEIYGNHGSFSDAEFESVLMHEIGHSQDYSLHKKIFALYVIKAVEFVIILHLWKNVSKEEENENLTRVGMFLMFLIVYEMYLNKYLMVFHKLTSQNAEINADLIAKQHGFGNDLGNVLYKITVQANESIDYTFLYNAFKSFHPTIVRRVEYLNSE</sequence>
<keyword evidence="5 6" id="KW-0482">Metalloprotease</keyword>
<dbReference type="GO" id="GO:0004222">
    <property type="term" value="F:metalloendopeptidase activity"/>
    <property type="evidence" value="ECO:0007669"/>
    <property type="project" value="InterPro"/>
</dbReference>
<evidence type="ECO:0000256" key="5">
    <source>
        <dbReference type="ARBA" id="ARBA00023049"/>
    </source>
</evidence>
<dbReference type="STRING" id="646526.A0A1W0E360"/>
<feature type="domain" description="Peptidase M48" evidence="8">
    <location>
        <begin position="213"/>
        <end position="384"/>
    </location>
</feature>
<evidence type="ECO:0000256" key="7">
    <source>
        <dbReference type="SAM" id="Phobius"/>
    </source>
</evidence>
<keyword evidence="7" id="KW-1133">Transmembrane helix</keyword>
<dbReference type="GO" id="GO:0006508">
    <property type="term" value="P:proteolysis"/>
    <property type="evidence" value="ECO:0007669"/>
    <property type="project" value="UniProtKB-KW"/>
</dbReference>
<feature type="transmembrane region" description="Helical" evidence="7">
    <location>
        <begin position="93"/>
        <end position="115"/>
    </location>
</feature>
<name>A0A1W0E360_9MICR</name>
<dbReference type="InterPro" id="IPR001915">
    <property type="entry name" value="Peptidase_M48"/>
</dbReference>
<feature type="transmembrane region" description="Helical" evidence="7">
    <location>
        <begin position="44"/>
        <end position="62"/>
    </location>
</feature>
<dbReference type="AlphaFoldDB" id="A0A1W0E360"/>
<evidence type="ECO:0000313" key="9">
    <source>
        <dbReference type="EMBL" id="OQS53671.1"/>
    </source>
</evidence>
<feature type="transmembrane region" description="Helical" evidence="7">
    <location>
        <begin position="295"/>
        <end position="312"/>
    </location>
</feature>
<accession>A0A1W0E360</accession>